<evidence type="ECO:0000313" key="1">
    <source>
        <dbReference type="EMBL" id="NEX63787.1"/>
    </source>
</evidence>
<dbReference type="AlphaFoldDB" id="A0A6B3SSP4"/>
<proteinExistence type="predicted"/>
<comment type="caution">
    <text evidence="1">The sequence shown here is derived from an EMBL/GenBank/DDBJ whole genome shotgun (WGS) entry which is preliminary data.</text>
</comment>
<dbReference type="RefSeq" id="WP_163967726.1">
    <property type="nucleotide sequence ID" value="NZ_JAAIVB010000075.1"/>
</dbReference>
<reference evidence="1 2" key="1">
    <citation type="submission" date="2020-02" db="EMBL/GenBank/DDBJ databases">
        <authorList>
            <person name="Kim M.K."/>
        </authorList>
    </citation>
    <scope>NUCLEOTIDE SEQUENCE [LARGE SCALE GENOMIC DNA]</scope>
    <source>
        <strain evidence="1 2">17J57-3</strain>
    </source>
</reference>
<evidence type="ECO:0000313" key="2">
    <source>
        <dbReference type="Proteomes" id="UP000482155"/>
    </source>
</evidence>
<name>A0A6B3SSP4_9BURK</name>
<dbReference type="Proteomes" id="UP000482155">
    <property type="component" value="Unassembled WGS sequence"/>
</dbReference>
<gene>
    <name evidence="1" type="ORF">G3574_22135</name>
</gene>
<keyword evidence="2" id="KW-1185">Reference proteome</keyword>
<dbReference type="EMBL" id="JAAIVB010000075">
    <property type="protein sequence ID" value="NEX63787.1"/>
    <property type="molecule type" value="Genomic_DNA"/>
</dbReference>
<sequence length="62" mass="6985">MQKFTPAILASARAPMSRFRKTPLSLLHVFGAVLTTMTQKSFAQSIAPRKKTAPKYRFEKTT</sequence>
<protein>
    <submittedName>
        <fullName evidence="1">Uncharacterized protein</fullName>
    </submittedName>
</protein>
<organism evidence="1 2">
    <name type="scientific">Noviherbaspirillum galbum</name>
    <dbReference type="NCBI Taxonomy" id="2709383"/>
    <lineage>
        <taxon>Bacteria</taxon>
        <taxon>Pseudomonadati</taxon>
        <taxon>Pseudomonadota</taxon>
        <taxon>Betaproteobacteria</taxon>
        <taxon>Burkholderiales</taxon>
        <taxon>Oxalobacteraceae</taxon>
        <taxon>Noviherbaspirillum</taxon>
    </lineage>
</organism>
<accession>A0A6B3SSP4</accession>